<proteinExistence type="predicted"/>
<dbReference type="GO" id="GO:0005886">
    <property type="term" value="C:plasma membrane"/>
    <property type="evidence" value="ECO:0007669"/>
    <property type="project" value="UniProtKB-SubCell"/>
</dbReference>
<keyword evidence="7 8" id="KW-0472">Membrane</keyword>
<evidence type="ECO:0000313" key="9">
    <source>
        <dbReference type="EMBL" id="MBI6871258.1"/>
    </source>
</evidence>
<protein>
    <submittedName>
        <fullName evidence="9">Glycosyltransferase family 39 protein</fullName>
    </submittedName>
</protein>
<feature type="transmembrane region" description="Helical" evidence="8">
    <location>
        <begin position="83"/>
        <end position="103"/>
    </location>
</feature>
<feature type="transmembrane region" description="Helical" evidence="8">
    <location>
        <begin position="197"/>
        <end position="213"/>
    </location>
</feature>
<dbReference type="InterPro" id="IPR050297">
    <property type="entry name" value="LipidA_mod_glycosyltrf_83"/>
</dbReference>
<organism evidence="9 10">
    <name type="scientific">Clostridium aciditolerans</name>
    <dbReference type="NCBI Taxonomy" id="339861"/>
    <lineage>
        <taxon>Bacteria</taxon>
        <taxon>Bacillati</taxon>
        <taxon>Bacillota</taxon>
        <taxon>Clostridia</taxon>
        <taxon>Eubacteriales</taxon>
        <taxon>Clostridiaceae</taxon>
        <taxon>Clostridium</taxon>
    </lineage>
</organism>
<comment type="subcellular location">
    <subcellularLocation>
        <location evidence="1">Cell membrane</location>
        <topology evidence="1">Multi-pass membrane protein</topology>
    </subcellularLocation>
</comment>
<dbReference type="Proteomes" id="UP000622687">
    <property type="component" value="Unassembled WGS sequence"/>
</dbReference>
<feature type="transmembrane region" description="Helical" evidence="8">
    <location>
        <begin position="124"/>
        <end position="149"/>
    </location>
</feature>
<feature type="transmembrane region" description="Helical" evidence="8">
    <location>
        <begin position="335"/>
        <end position="355"/>
    </location>
</feature>
<comment type="caution">
    <text evidence="9">The sequence shown here is derived from an EMBL/GenBank/DDBJ whole genome shotgun (WGS) entry which is preliminary data.</text>
</comment>
<accession>A0A934M342</accession>
<evidence type="ECO:0000313" key="10">
    <source>
        <dbReference type="Proteomes" id="UP000622687"/>
    </source>
</evidence>
<evidence type="ECO:0000256" key="7">
    <source>
        <dbReference type="ARBA" id="ARBA00023136"/>
    </source>
</evidence>
<feature type="transmembrane region" description="Helical" evidence="8">
    <location>
        <begin position="367"/>
        <end position="383"/>
    </location>
</feature>
<keyword evidence="4" id="KW-0808">Transferase</keyword>
<evidence type="ECO:0000256" key="6">
    <source>
        <dbReference type="ARBA" id="ARBA00022989"/>
    </source>
</evidence>
<evidence type="ECO:0000256" key="1">
    <source>
        <dbReference type="ARBA" id="ARBA00004651"/>
    </source>
</evidence>
<feature type="transmembrane region" description="Helical" evidence="8">
    <location>
        <begin position="155"/>
        <end position="185"/>
    </location>
</feature>
<name>A0A934M342_9CLOT</name>
<dbReference type="GO" id="GO:0016763">
    <property type="term" value="F:pentosyltransferase activity"/>
    <property type="evidence" value="ECO:0007669"/>
    <property type="project" value="TreeGrafter"/>
</dbReference>
<keyword evidence="2" id="KW-1003">Cell membrane</keyword>
<keyword evidence="5 8" id="KW-0812">Transmembrane</keyword>
<dbReference type="AlphaFoldDB" id="A0A934M342"/>
<dbReference type="PANTHER" id="PTHR33908:SF11">
    <property type="entry name" value="MEMBRANE PROTEIN"/>
    <property type="match status" value="1"/>
</dbReference>
<keyword evidence="3" id="KW-0328">Glycosyltransferase</keyword>
<keyword evidence="6 8" id="KW-1133">Transmembrane helix</keyword>
<evidence type="ECO:0000256" key="3">
    <source>
        <dbReference type="ARBA" id="ARBA00022676"/>
    </source>
</evidence>
<dbReference type="RefSeq" id="WP_211140724.1">
    <property type="nucleotide sequence ID" value="NZ_JAEEGB010000002.1"/>
</dbReference>
<dbReference type="EMBL" id="JAEEGB010000002">
    <property type="protein sequence ID" value="MBI6871258.1"/>
    <property type="molecule type" value="Genomic_DNA"/>
</dbReference>
<feature type="transmembrane region" description="Helical" evidence="8">
    <location>
        <begin position="389"/>
        <end position="405"/>
    </location>
</feature>
<evidence type="ECO:0000256" key="5">
    <source>
        <dbReference type="ARBA" id="ARBA00022692"/>
    </source>
</evidence>
<reference evidence="9" key="1">
    <citation type="submission" date="2020-12" db="EMBL/GenBank/DDBJ databases">
        <title>Clostridium thailandense sp. nov., a novel acetogenic bacterium isolated from peat land soil in Thailand.</title>
        <authorList>
            <person name="Chaikitkaew S."/>
            <person name="Birkeland N.K."/>
        </authorList>
    </citation>
    <scope>NUCLEOTIDE SEQUENCE</scope>
    <source>
        <strain evidence="9">DSM 17425</strain>
    </source>
</reference>
<dbReference type="PANTHER" id="PTHR33908">
    <property type="entry name" value="MANNOSYLTRANSFERASE YKCB-RELATED"/>
    <property type="match status" value="1"/>
</dbReference>
<sequence>MKKFILKGENYYRIMMILGMALCVLWVLLIDTKPFSDFDYYYRLSVEIANGLPWGDTYTSVGYCMLLAGVFKLFGASLFKAKLLNLSLTFASYVTFYAVIKRVNLKERDRKIIFTLFVFMPNNIFYNSLIATELLFTTILIFSTFIYFSDIKYKYIYIGILTGLNTLIKPFFIAYFFAIFLVELLIEKKVILSIKKSLIVLIVSTIIISPWIYRNSKLVGQFTYVSNNGGIVLYINNNSQNKMGRWMPVENVENSIVKTEEYKIANMTQKNKMLSKAAKTWIKSHPMQFIELGFKRLFNVYFWGDDVLYSTYGSQVSDSAKAIIFTVTNDIRSTIFALAIVYILIYSVVTLRCIWKGRTQLLSKYTLYNVILFYMFTGVYFVTEGQGRYAFPEIFIMVYCFYHFIKLSIHKYKKHFTPLTARKDNNIYEDFR</sequence>
<evidence type="ECO:0000256" key="8">
    <source>
        <dbReference type="SAM" id="Phobius"/>
    </source>
</evidence>
<dbReference type="GO" id="GO:0009103">
    <property type="term" value="P:lipopolysaccharide biosynthetic process"/>
    <property type="evidence" value="ECO:0007669"/>
    <property type="project" value="UniProtKB-ARBA"/>
</dbReference>
<evidence type="ECO:0000256" key="2">
    <source>
        <dbReference type="ARBA" id="ARBA00022475"/>
    </source>
</evidence>
<keyword evidence="10" id="KW-1185">Reference proteome</keyword>
<evidence type="ECO:0000256" key="4">
    <source>
        <dbReference type="ARBA" id="ARBA00022679"/>
    </source>
</evidence>
<feature type="transmembrane region" description="Helical" evidence="8">
    <location>
        <begin position="12"/>
        <end position="30"/>
    </location>
</feature>
<gene>
    <name evidence="9" type="ORF">I6U51_00880</name>
</gene>